<feature type="signal peptide" evidence="1">
    <location>
        <begin position="1"/>
        <end position="16"/>
    </location>
</feature>
<keyword evidence="1" id="KW-0732">Signal</keyword>
<keyword evidence="3" id="KW-1185">Reference proteome</keyword>
<evidence type="ECO:0000313" key="3">
    <source>
        <dbReference type="Proteomes" id="UP000664859"/>
    </source>
</evidence>
<organism evidence="2 3">
    <name type="scientific">Tribonema minus</name>
    <dbReference type="NCBI Taxonomy" id="303371"/>
    <lineage>
        <taxon>Eukaryota</taxon>
        <taxon>Sar</taxon>
        <taxon>Stramenopiles</taxon>
        <taxon>Ochrophyta</taxon>
        <taxon>PX clade</taxon>
        <taxon>Xanthophyceae</taxon>
        <taxon>Tribonematales</taxon>
        <taxon>Tribonemataceae</taxon>
        <taxon>Tribonema</taxon>
    </lineage>
</organism>
<dbReference type="EMBL" id="JAFCMP010000543">
    <property type="protein sequence ID" value="KAG5175924.1"/>
    <property type="molecule type" value="Genomic_DNA"/>
</dbReference>
<reference evidence="2" key="1">
    <citation type="submission" date="2021-02" db="EMBL/GenBank/DDBJ databases">
        <title>First Annotated Genome of the Yellow-green Alga Tribonema minus.</title>
        <authorList>
            <person name="Mahan K.M."/>
        </authorList>
    </citation>
    <scope>NUCLEOTIDE SEQUENCE</scope>
    <source>
        <strain evidence="2">UTEX B ZZ1240</strain>
    </source>
</reference>
<accession>A0A835YRN7</accession>
<protein>
    <submittedName>
        <fullName evidence="2">Uncharacterized protein</fullName>
    </submittedName>
</protein>
<sequence>MKSMVLAFFLAPAGNAFQTCAPIVRTGALAAAGRAEPRVVLLGTAYDELLDALLVKMEQATDRTAAHMKAIKATWPTRTLLPSRPWARMLASSWRSEFAKPSLVGRRIRNRLLQAAFSSLLACFHGADPEWLAKLAAVQLRDKQMVQHVISHAQSKLKKLMEERAGVMCAVAYACPQALQGPQPSPFPQQMLRKEMLASVQHVASDRFVIKVCAVQAELAYDSSVQELGMRLNVLAWLARLFYNCDINLELIGELCVPSYDNDQPRVVDDAQRSLARDFWHADLAVVPCPVSHFEVT</sequence>
<feature type="chain" id="PRO_5032527673" evidence="1">
    <location>
        <begin position="17"/>
        <end position="297"/>
    </location>
</feature>
<dbReference type="AlphaFoldDB" id="A0A835YRN7"/>
<comment type="caution">
    <text evidence="2">The sequence shown here is derived from an EMBL/GenBank/DDBJ whole genome shotgun (WGS) entry which is preliminary data.</text>
</comment>
<proteinExistence type="predicted"/>
<evidence type="ECO:0000313" key="2">
    <source>
        <dbReference type="EMBL" id="KAG5175924.1"/>
    </source>
</evidence>
<name>A0A835YRN7_9STRA</name>
<gene>
    <name evidence="2" type="ORF">JKP88DRAFT_249846</name>
</gene>
<dbReference type="Proteomes" id="UP000664859">
    <property type="component" value="Unassembled WGS sequence"/>
</dbReference>
<evidence type="ECO:0000256" key="1">
    <source>
        <dbReference type="SAM" id="SignalP"/>
    </source>
</evidence>